<keyword evidence="3" id="KW-0119">Carbohydrate metabolism</keyword>
<keyword evidence="2" id="KW-0378">Hydrolase</keyword>
<dbReference type="PROSITE" id="PS51760">
    <property type="entry name" value="GH10_2"/>
    <property type="match status" value="1"/>
</dbReference>
<dbReference type="SUPFAM" id="SSF49785">
    <property type="entry name" value="Galactose-binding domain-like"/>
    <property type="match status" value="1"/>
</dbReference>
<sequence length="591" mass="65359">MGKLLTFLLCISLFEGCCFHLVIQCLSSPIRALYKGGIIENSEFNSGLTGWSVPWGVTANVSSSPSGNNFALASASNNGQPSRSVYQKIQMETAHHYSLSAWLQVSSGTAVVRAVFKDPNGAFIAGGATVARSGCWSMLKGGMTAFASGPGELFFEVDRMITHELIVRRQKGKLISLHVQADGRVDIWVDSVSLQPFSFPEWEEHRRLSAGKARRSVVKVVARAADGVPLPNANVSVKLLRPGFPFGNAMTKEILDIPAYEQWFASRFTVASFENEMKWYSTEWMENHEDYTVADAMLRLAQKHGIAVRGHNVLWDTNDTQVSWVKPLDAQRLKAALQKRISSVVSRYAGKVIAWDVVNENLHGQFFESRLGRNASSEVYQRVARIDRTARLFMNEFGTLEEPLDAAAISSKYVAKLKQIRSYPGNRGIKLAVGLESHFGTPNIPYMRATLDMLAQLRVPIWLTEVDVGPKGAPYVPVYLEEVLREGYGHPNVEGMVMWAAWHAQGCWVMCLTDNNFNNLPAGDRVDKLIAEWRAHPEGATMDANGVTELDLVHGEYNFTVTHPSLGSPAVRTLTVDASSSAVEHTIDIKV</sequence>
<keyword evidence="4" id="KW-0624">Polysaccharide degradation</keyword>
<dbReference type="SUPFAM" id="SSF51445">
    <property type="entry name" value="(Trans)glycosidases"/>
    <property type="match status" value="1"/>
</dbReference>
<dbReference type="GO" id="GO:0000272">
    <property type="term" value="P:polysaccharide catabolic process"/>
    <property type="evidence" value="ECO:0007669"/>
    <property type="project" value="UniProtKB-KW"/>
</dbReference>
<evidence type="ECO:0000313" key="5">
    <source>
        <dbReference type="EnsemblPlants" id="EMT27631"/>
    </source>
</evidence>
<dbReference type="PANTHER" id="PTHR31490">
    <property type="entry name" value="GLYCOSYL HYDROLASE"/>
    <property type="match status" value="1"/>
</dbReference>
<evidence type="ECO:0000256" key="2">
    <source>
        <dbReference type="ARBA" id="ARBA00022801"/>
    </source>
</evidence>
<comment type="similarity">
    <text evidence="1">Belongs to the glycosyl hydrolase 10 (cellulase F) family.</text>
</comment>
<accession>M8CUZ8</accession>
<dbReference type="Gene3D" id="2.60.120.260">
    <property type="entry name" value="Galactose-binding domain-like"/>
    <property type="match status" value="1"/>
</dbReference>
<dbReference type="InterPro" id="IPR017853">
    <property type="entry name" value="GH"/>
</dbReference>
<evidence type="ECO:0000256" key="4">
    <source>
        <dbReference type="ARBA" id="ARBA00023326"/>
    </source>
</evidence>
<dbReference type="PANTHER" id="PTHR31490:SF68">
    <property type="entry name" value="1,4-BETA-XYLANASE-RELATED"/>
    <property type="match status" value="1"/>
</dbReference>
<dbReference type="InterPro" id="IPR044846">
    <property type="entry name" value="GH10"/>
</dbReference>
<name>M8CUZ8_AEGTA</name>
<protein>
    <submittedName>
        <fullName evidence="5">Endo-1,4-beta-xylanase A</fullName>
    </submittedName>
</protein>
<dbReference type="Pfam" id="PF00331">
    <property type="entry name" value="Glyco_hydro_10"/>
    <property type="match status" value="1"/>
</dbReference>
<dbReference type="Gene3D" id="3.20.20.80">
    <property type="entry name" value="Glycosidases"/>
    <property type="match status" value="1"/>
</dbReference>
<proteinExistence type="inferred from homology"/>
<dbReference type="SMART" id="SM00633">
    <property type="entry name" value="Glyco_10"/>
    <property type="match status" value="1"/>
</dbReference>
<dbReference type="EnsemblPlants" id="EMT27631">
    <property type="protein sequence ID" value="EMT27631"/>
    <property type="gene ID" value="F775_15337"/>
</dbReference>
<dbReference type="InterPro" id="IPR001000">
    <property type="entry name" value="GH10_dom"/>
</dbReference>
<dbReference type="AlphaFoldDB" id="M8CUZ8"/>
<dbReference type="InterPro" id="IPR008979">
    <property type="entry name" value="Galactose-bd-like_sf"/>
</dbReference>
<evidence type="ECO:0000256" key="1">
    <source>
        <dbReference type="ARBA" id="ARBA00007495"/>
    </source>
</evidence>
<evidence type="ECO:0000256" key="3">
    <source>
        <dbReference type="ARBA" id="ARBA00023277"/>
    </source>
</evidence>
<dbReference type="GO" id="GO:0031176">
    <property type="term" value="F:endo-1,4-beta-xylanase activity"/>
    <property type="evidence" value="ECO:0007669"/>
    <property type="project" value="UniProtKB-ARBA"/>
</dbReference>
<reference evidence="5" key="1">
    <citation type="submission" date="2015-06" db="UniProtKB">
        <authorList>
            <consortium name="EnsemblPlants"/>
        </authorList>
    </citation>
    <scope>IDENTIFICATION</scope>
</reference>
<organism evidence="5">
    <name type="scientific">Aegilops tauschii</name>
    <name type="common">Tausch's goatgrass</name>
    <name type="synonym">Aegilops squarrosa</name>
    <dbReference type="NCBI Taxonomy" id="37682"/>
    <lineage>
        <taxon>Eukaryota</taxon>
        <taxon>Viridiplantae</taxon>
        <taxon>Streptophyta</taxon>
        <taxon>Embryophyta</taxon>
        <taxon>Tracheophyta</taxon>
        <taxon>Spermatophyta</taxon>
        <taxon>Magnoliopsida</taxon>
        <taxon>Liliopsida</taxon>
        <taxon>Poales</taxon>
        <taxon>Poaceae</taxon>
        <taxon>BOP clade</taxon>
        <taxon>Pooideae</taxon>
        <taxon>Triticodae</taxon>
        <taxon>Triticeae</taxon>
        <taxon>Triticinae</taxon>
        <taxon>Aegilops</taxon>
    </lineage>
</organism>